<accession>A0A7V8VC63</accession>
<dbReference type="Proteomes" id="UP000542342">
    <property type="component" value="Unassembled WGS sequence"/>
</dbReference>
<feature type="domain" description="Prenyltransferase alpha-alpha toroid" evidence="2">
    <location>
        <begin position="205"/>
        <end position="305"/>
    </location>
</feature>
<feature type="domain" description="Prenyltransferase alpha-alpha toroid" evidence="2">
    <location>
        <begin position="25"/>
        <end position="141"/>
    </location>
</feature>
<dbReference type="InterPro" id="IPR001330">
    <property type="entry name" value="Prenyltrans"/>
</dbReference>
<evidence type="ECO:0000313" key="3">
    <source>
        <dbReference type="EMBL" id="MBA2225341.1"/>
    </source>
</evidence>
<dbReference type="SUPFAM" id="SSF48239">
    <property type="entry name" value="Terpenoid cyclases/Protein prenyltransferases"/>
    <property type="match status" value="1"/>
</dbReference>
<dbReference type="Gene3D" id="1.50.10.20">
    <property type="match status" value="2"/>
</dbReference>
<dbReference type="RefSeq" id="WP_194536771.1">
    <property type="nucleotide sequence ID" value="NZ_JACEFB010000002.1"/>
</dbReference>
<comment type="caution">
    <text evidence="3">The sequence shown here is derived from an EMBL/GenBank/DDBJ whole genome shotgun (WGS) entry which is preliminary data.</text>
</comment>
<keyword evidence="1" id="KW-0677">Repeat</keyword>
<reference evidence="3 4" key="1">
    <citation type="submission" date="2020-07" db="EMBL/GenBank/DDBJ databases">
        <title>Thermogemmata thermophila gen. nov., sp. nov., a novel moderate thermophilic planctomycete from a Kamchatka hot spring.</title>
        <authorList>
            <person name="Elcheninov A.G."/>
            <person name="Podosokorskaya O.A."/>
            <person name="Kovaleva O.L."/>
            <person name="Novikov A."/>
            <person name="Bonch-Osmolovskaya E.A."/>
            <person name="Toshchakov S.V."/>
            <person name="Kublanov I.V."/>
        </authorList>
    </citation>
    <scope>NUCLEOTIDE SEQUENCE [LARGE SCALE GENOMIC DNA]</scope>
    <source>
        <strain evidence="3 4">2918</strain>
    </source>
</reference>
<dbReference type="EMBL" id="JACEFB010000002">
    <property type="protein sequence ID" value="MBA2225341.1"/>
    <property type="molecule type" value="Genomic_DNA"/>
</dbReference>
<dbReference type="AlphaFoldDB" id="A0A7V8VC63"/>
<dbReference type="Pfam" id="PF00432">
    <property type="entry name" value="Prenyltrans"/>
    <property type="match status" value="2"/>
</dbReference>
<dbReference type="GO" id="GO:0003824">
    <property type="term" value="F:catalytic activity"/>
    <property type="evidence" value="ECO:0007669"/>
    <property type="project" value="InterPro"/>
</dbReference>
<name>A0A7V8VC63_9BACT</name>
<dbReference type="InterPro" id="IPR008930">
    <property type="entry name" value="Terpenoid_cyclase/PrenylTrfase"/>
</dbReference>
<gene>
    <name evidence="3" type="ORF">H0921_04095</name>
</gene>
<evidence type="ECO:0000313" key="4">
    <source>
        <dbReference type="Proteomes" id="UP000542342"/>
    </source>
</evidence>
<dbReference type="CDD" id="cd00688">
    <property type="entry name" value="ISOPREN_C2_like"/>
    <property type="match status" value="1"/>
</dbReference>
<sequence length="310" mass="33963">MRLVLALSVVVGGWLGLSLSVQPAPDARQDRETTIRWILQQEVEQGGFLLRPPPANLDVLPQPSLRATSGAVRALLYLGAPIPHIDRHRQFVLRCYDPRTGGFAEPGGQPDVPLTSVGILAATALQIPPKEYAKAWEYLHRQAKSFEEVRIAAAAVEAAGLKNCPFDVQPWIAQAREVAEEALKRDAADGGARDLGSAVALILRLGGELTAEQSQRYLQALRRGQRADGGWGKAGSKHSDLETTYRVMRAFVHLRNKPRDLPALQRFLAAQRSPDGAYAVAPAEPPSMSGTYYAAAILHWLEQWEHPPKK</sequence>
<evidence type="ECO:0000259" key="2">
    <source>
        <dbReference type="Pfam" id="PF00432"/>
    </source>
</evidence>
<evidence type="ECO:0000256" key="1">
    <source>
        <dbReference type="ARBA" id="ARBA00022737"/>
    </source>
</evidence>
<keyword evidence="4" id="KW-1185">Reference proteome</keyword>
<protein>
    <submittedName>
        <fullName evidence="3">Terpene cyclase/mutase family protein</fullName>
    </submittedName>
</protein>
<organism evidence="3 4">
    <name type="scientific">Thermogemmata fonticola</name>
    <dbReference type="NCBI Taxonomy" id="2755323"/>
    <lineage>
        <taxon>Bacteria</taxon>
        <taxon>Pseudomonadati</taxon>
        <taxon>Planctomycetota</taxon>
        <taxon>Planctomycetia</taxon>
        <taxon>Gemmatales</taxon>
        <taxon>Gemmataceae</taxon>
        <taxon>Thermogemmata</taxon>
    </lineage>
</organism>
<proteinExistence type="predicted"/>